<dbReference type="Pfam" id="PF04773">
    <property type="entry name" value="FecR"/>
    <property type="match status" value="1"/>
</dbReference>
<dbReference type="InterPro" id="IPR006860">
    <property type="entry name" value="FecR"/>
</dbReference>
<evidence type="ECO:0000313" key="5">
    <source>
        <dbReference type="Proteomes" id="UP001065322"/>
    </source>
</evidence>
<evidence type="ECO:0000256" key="2">
    <source>
        <dbReference type="SAM" id="SignalP"/>
    </source>
</evidence>
<dbReference type="Gene3D" id="2.60.120.1440">
    <property type="match status" value="1"/>
</dbReference>
<proteinExistence type="predicted"/>
<organism evidence="4 5">
    <name type="scientific">Thalassolituus hydrocarboniclasticus</name>
    <dbReference type="NCBI Taxonomy" id="2742796"/>
    <lineage>
        <taxon>Bacteria</taxon>
        <taxon>Pseudomonadati</taxon>
        <taxon>Pseudomonadota</taxon>
        <taxon>Gammaproteobacteria</taxon>
        <taxon>Oceanospirillales</taxon>
        <taxon>Oceanospirillaceae</taxon>
        <taxon>Thalassolituus</taxon>
    </lineage>
</organism>
<keyword evidence="5" id="KW-1185">Reference proteome</keyword>
<dbReference type="SUPFAM" id="SSF56925">
    <property type="entry name" value="OMPA-like"/>
    <property type="match status" value="1"/>
</dbReference>
<feature type="region of interest" description="Disordered" evidence="1">
    <location>
        <begin position="246"/>
        <end position="277"/>
    </location>
</feature>
<dbReference type="Proteomes" id="UP001065322">
    <property type="component" value="Chromosome"/>
</dbReference>
<keyword evidence="2" id="KW-0732">Signal</keyword>
<dbReference type="InterPro" id="IPR011250">
    <property type="entry name" value="OMP/PagP_B-barrel"/>
</dbReference>
<name>A0ABY6A7K7_9GAMM</name>
<reference evidence="5" key="1">
    <citation type="submission" date="2020-06" db="EMBL/GenBank/DDBJ databases">
        <title>Thalassolituus marinus alknpb1M-1, a hydrocarbon-degrading bacterium isolated from the deep-sea overlying water using an in-situ strategy from the South China Sea basin.</title>
        <authorList>
            <person name="Dong C."/>
            <person name="Chen Y."/>
            <person name="Shao Z."/>
        </authorList>
    </citation>
    <scope>NUCLEOTIDE SEQUENCE [LARGE SCALE GENOMIC DNA]</scope>
    <source>
        <strain evidence="5">alknpb1M-1</strain>
    </source>
</reference>
<feature type="region of interest" description="Disordered" evidence="1">
    <location>
        <begin position="209"/>
        <end position="233"/>
    </location>
</feature>
<evidence type="ECO:0000256" key="1">
    <source>
        <dbReference type="SAM" id="MobiDB-lite"/>
    </source>
</evidence>
<protein>
    <submittedName>
        <fullName evidence="4">FecR domain-containing protein</fullName>
    </submittedName>
</protein>
<dbReference type="PANTHER" id="PTHR38731:SF3">
    <property type="entry name" value="BLL6125 PROTEIN"/>
    <property type="match status" value="1"/>
</dbReference>
<feature type="chain" id="PRO_5046172292" evidence="2">
    <location>
        <begin position="29"/>
        <end position="540"/>
    </location>
</feature>
<gene>
    <name evidence="4" type="ORF">HUF19_03740</name>
</gene>
<evidence type="ECO:0000259" key="3">
    <source>
        <dbReference type="Pfam" id="PF04773"/>
    </source>
</evidence>
<feature type="signal peptide" evidence="2">
    <location>
        <begin position="1"/>
        <end position="28"/>
    </location>
</feature>
<dbReference type="PANTHER" id="PTHR38731">
    <property type="entry name" value="LIPL45-RELATED LIPOPROTEIN-RELATED"/>
    <property type="match status" value="1"/>
</dbReference>
<feature type="domain" description="FecR protein" evidence="3">
    <location>
        <begin position="64"/>
        <end position="167"/>
    </location>
</feature>
<accession>A0ABY6A7K7</accession>
<dbReference type="RefSeq" id="WP_260998562.1">
    <property type="nucleotide sequence ID" value="NZ_CP054475.1"/>
</dbReference>
<evidence type="ECO:0000313" key="4">
    <source>
        <dbReference type="EMBL" id="UXD86610.1"/>
    </source>
</evidence>
<sequence length="540" mass="56179">MQRIKCSACLLQAIMILAMLLALNPARAAGLAGHIIMVKGDVTAQAADGSSRNLKRRDEVYPSDTIRTGNGSRVQIRFIDNALLALQENSQLSIHAYQQQNADGSGGKVLMELVEGGFRTLTGSIGKGNKEAYKVDTPVASIGIRGTLYSVMLAKGQLLAGVWKGGISLSSGQGSFNLGQDADFNFGMLGAQGFQGMLAVPQELDSSPEISAGELSSAGSGHPQDDLTPPADTVFAGYPLNTSMLDNAVPNPFDQDAGSGSEEALNDGGNLIKNSPDLRLTPEEFNAYKASTTLGSMIVNGKAVAVSAFRDDRGELVFVSIDSNNSTDITRYSGITDSTQLPSELTGLAGVEWGIWNGAADLPVSQQLDENSLTVTPVISPVMWVVAEPALQSNIPTDGIVSFSGTQALGVDSDGNKLLYADGSFRLDFASGDITSGFLNASYEDGSGQSIGGNFWSADFTGSIRASGSNQNGALAEMKFGSGFHGEGGPELDTIASSFNGILVAPSGEVFTGSFNLVDTNGNSAAGIVAWPQVPDTGQF</sequence>
<dbReference type="EMBL" id="CP054475">
    <property type="protein sequence ID" value="UXD86610.1"/>
    <property type="molecule type" value="Genomic_DNA"/>
</dbReference>